<feature type="compositionally biased region" description="Low complexity" evidence="1">
    <location>
        <begin position="121"/>
        <end position="134"/>
    </location>
</feature>
<comment type="caution">
    <text evidence="2">The sequence shown here is derived from an EMBL/GenBank/DDBJ whole genome shotgun (WGS) entry which is preliminary data.</text>
</comment>
<accession>A0ABM8M1W2</accession>
<reference evidence="2 3" key="1">
    <citation type="submission" date="2020-04" db="EMBL/GenBank/DDBJ databases">
        <authorList>
            <person name="De Canck E."/>
        </authorList>
    </citation>
    <scope>NUCLEOTIDE SEQUENCE [LARGE SCALE GENOMIC DNA]</scope>
    <source>
        <strain evidence="2 3">LMG 7053</strain>
    </source>
</reference>
<protein>
    <submittedName>
        <fullName evidence="2">Uncharacterized protein</fullName>
    </submittedName>
</protein>
<keyword evidence="3" id="KW-1185">Reference proteome</keyword>
<feature type="region of interest" description="Disordered" evidence="1">
    <location>
        <begin position="414"/>
        <end position="456"/>
    </location>
</feature>
<feature type="region of interest" description="Disordered" evidence="1">
    <location>
        <begin position="111"/>
        <end position="134"/>
    </location>
</feature>
<dbReference type="Proteomes" id="UP000494161">
    <property type="component" value="Unassembled WGS sequence"/>
</dbReference>
<dbReference type="EMBL" id="CADILJ010000080">
    <property type="protein sequence ID" value="CAB3957278.1"/>
    <property type="molecule type" value="Genomic_DNA"/>
</dbReference>
<organism evidence="2 3">
    <name type="scientific">Achromobacter ruhlandii</name>
    <dbReference type="NCBI Taxonomy" id="72557"/>
    <lineage>
        <taxon>Bacteria</taxon>
        <taxon>Pseudomonadati</taxon>
        <taxon>Pseudomonadota</taxon>
        <taxon>Betaproteobacteria</taxon>
        <taxon>Burkholderiales</taxon>
        <taxon>Alcaligenaceae</taxon>
        <taxon>Achromobacter</taxon>
    </lineage>
</organism>
<evidence type="ECO:0000313" key="2">
    <source>
        <dbReference type="EMBL" id="CAB3957278.1"/>
    </source>
</evidence>
<proteinExistence type="predicted"/>
<evidence type="ECO:0000256" key="1">
    <source>
        <dbReference type="SAM" id="MobiDB-lite"/>
    </source>
</evidence>
<evidence type="ECO:0000313" key="3">
    <source>
        <dbReference type="Proteomes" id="UP000494161"/>
    </source>
</evidence>
<gene>
    <name evidence="2" type="ORF">LMG7053_05240</name>
</gene>
<name>A0ABM8M1W2_9BURK</name>
<sequence>MAQQGFVQPGAGMASPLLGPDIAQKQYEMAQRQAYAQALLQQGMDPLQGQNVNGHYVAPSWTQGLAKALSSYMGMKAMADMPKQQQELQDLQTQRQAQLFGLGQPSNGNSVAQAFPIGASGQQPTQQPVTGGQPQVPLLPGRSAQESFTIAQGMGLPAYLKLAAEQGFQKPMVVGEGGTVYNPNTRQAEFSAAKNGIQTMYGPNGPVAGMVPGYGAANAAIQGMEAGATEGAKAAFDLVEVPNGSGGKILMPRAQAAAMLGGQNQAPVQSPNPGQQAGAPGALGTTISPQMQEARSALPKIEQQANQLRDVITKTLNHPGLNYSVGVLGNAPTIPGTPQADVRALQDQIQGATFLQAFESLKGGGAITEPEGKKATDAIARLSRAQSPTAYREALQDLMQVLDVGVARAYKSAGMQQPGAQPDKQDMAMPKSAQDYAALPSGAMFRAPDGSIRRKP</sequence>